<keyword evidence="1" id="KW-1133">Transmembrane helix</keyword>
<feature type="transmembrane region" description="Helical" evidence="1">
    <location>
        <begin position="226"/>
        <end position="246"/>
    </location>
</feature>
<feature type="transmembrane region" description="Helical" evidence="1">
    <location>
        <begin position="165"/>
        <end position="190"/>
    </location>
</feature>
<feature type="transmembrane region" description="Helical" evidence="1">
    <location>
        <begin position="253"/>
        <end position="272"/>
    </location>
</feature>
<feature type="transmembrane region" description="Helical" evidence="1">
    <location>
        <begin position="374"/>
        <end position="390"/>
    </location>
</feature>
<keyword evidence="1" id="KW-0812">Transmembrane</keyword>
<feature type="transmembrane region" description="Helical" evidence="1">
    <location>
        <begin position="58"/>
        <end position="80"/>
    </location>
</feature>
<proteinExistence type="predicted"/>
<evidence type="ECO:0000313" key="2">
    <source>
        <dbReference type="EMBL" id="OPB86932.1"/>
    </source>
</evidence>
<dbReference type="EMBL" id="MBDS01000017">
    <property type="protein sequence ID" value="OPB86932.1"/>
    <property type="molecule type" value="Genomic_DNA"/>
</dbReference>
<dbReference type="RefSeq" id="WP_078779082.1">
    <property type="nucleotide sequence ID" value="NZ_MBDS01000017.1"/>
</dbReference>
<reference evidence="2 3" key="1">
    <citation type="submission" date="2016-07" db="EMBL/GenBank/DDBJ databases">
        <title>Revisiting the Taxonomy of the Elizabethkingia Genus based on Whole-Genome Sequencing, Optical Mapping, and MALDI-TOF.</title>
        <authorList>
            <person name="Nicholson A.C."/>
        </authorList>
    </citation>
    <scope>NUCLEOTIDE SEQUENCE [LARGE SCALE GENOMIC DNA]</scope>
    <source>
        <strain evidence="2 3">C1558</strain>
    </source>
</reference>
<organism evidence="2 3">
    <name type="scientific">Elizabethkingia ursingii</name>
    <dbReference type="NCBI Taxonomy" id="1756150"/>
    <lineage>
        <taxon>Bacteria</taxon>
        <taxon>Pseudomonadati</taxon>
        <taxon>Bacteroidota</taxon>
        <taxon>Flavobacteriia</taxon>
        <taxon>Flavobacteriales</taxon>
        <taxon>Weeksellaceae</taxon>
        <taxon>Elizabethkingia</taxon>
    </lineage>
</organism>
<feature type="transmembrane region" description="Helical" evidence="1">
    <location>
        <begin position="119"/>
        <end position="137"/>
    </location>
</feature>
<comment type="caution">
    <text evidence="2">The sequence shown here is derived from an EMBL/GenBank/DDBJ whole genome shotgun (WGS) entry which is preliminary data.</text>
</comment>
<keyword evidence="3" id="KW-1185">Reference proteome</keyword>
<gene>
    <name evidence="2" type="ORF">BB021_10480</name>
</gene>
<feature type="transmembrane region" description="Helical" evidence="1">
    <location>
        <begin position="86"/>
        <end position="107"/>
    </location>
</feature>
<dbReference type="Proteomes" id="UP000190016">
    <property type="component" value="Unassembled WGS sequence"/>
</dbReference>
<feature type="transmembrane region" description="Helical" evidence="1">
    <location>
        <begin position="202"/>
        <end position="220"/>
    </location>
</feature>
<feature type="transmembrane region" description="Helical" evidence="1">
    <location>
        <begin position="344"/>
        <end position="367"/>
    </location>
</feature>
<accession>A0ABX3N6P3</accession>
<name>A0ABX3N6P3_9FLAO</name>
<feature type="transmembrane region" description="Helical" evidence="1">
    <location>
        <begin position="5"/>
        <end position="24"/>
    </location>
</feature>
<evidence type="ECO:0008006" key="4">
    <source>
        <dbReference type="Google" id="ProtNLM"/>
    </source>
</evidence>
<evidence type="ECO:0000256" key="1">
    <source>
        <dbReference type="SAM" id="Phobius"/>
    </source>
</evidence>
<sequence length="425" mass="48703">MKYILIVLMVFITSGFYFPFEFAFLPGLNTKQMLAGLGFIFMVYHMTQMEKISISREVAIASVIAIIFSAIGLFSVDYNYSDDYSYATYIVSMWVWFSASYAVVTLMSFLHGYLSYKLVINYLIAACLIQCVFALAIDFNPTFKAFADAYFITGDREFMEEVKRLYGIGASLDAAGIRFAAVLIMIAVLIAKDNEVRHNQKLMTIYFISFLIITVIGNMISRTTSVGLFISVIYLLFALNVFKASVSVVTLRVWKIILLSIVLVLPIAIYFYNTNEGVYKLMRFAFEGFFNYVEKGVWETDSTNRLNQAMWIWPADNDTKTWIIGKAVFSDWGAVGTDIGYCRFVFYCGLTGLCTFILFFAYLSYALWKKFPKINHLFLLLFFLALINWIKVSTDIFLIYAIFLALSSPYLSNFYIESREDENSI</sequence>
<evidence type="ECO:0000313" key="3">
    <source>
        <dbReference type="Proteomes" id="UP000190016"/>
    </source>
</evidence>
<protein>
    <recommendedName>
        <fullName evidence="4">O-antigen ligase domain-containing protein</fullName>
    </recommendedName>
</protein>
<keyword evidence="1" id="KW-0472">Membrane</keyword>